<protein>
    <recommendedName>
        <fullName evidence="3">LPP20 lipoprotein</fullName>
    </recommendedName>
</protein>
<name>A0A1F6U3F7_9PROT</name>
<evidence type="ECO:0000313" key="2">
    <source>
        <dbReference type="Proteomes" id="UP000179037"/>
    </source>
</evidence>
<dbReference type="STRING" id="1817768.A3A87_00550"/>
<accession>A0A1F6U3F7</accession>
<dbReference type="AlphaFoldDB" id="A0A1F6U3F7"/>
<proteinExistence type="predicted"/>
<evidence type="ECO:0000313" key="1">
    <source>
        <dbReference type="EMBL" id="OGI51904.1"/>
    </source>
</evidence>
<dbReference type="Gene3D" id="3.10.28.20">
    <property type="entry name" value="Acetamidase/Formamidase-like domains"/>
    <property type="match status" value="1"/>
</dbReference>
<dbReference type="Proteomes" id="UP000179037">
    <property type="component" value="Unassembled WGS sequence"/>
</dbReference>
<gene>
    <name evidence="1" type="ORF">A3A87_00550</name>
</gene>
<comment type="caution">
    <text evidence="1">The sequence shown here is derived from an EMBL/GenBank/DDBJ whole genome shotgun (WGS) entry which is preliminary data.</text>
</comment>
<sequence length="224" mass="24776">MDLPWPLSQEIVAGSFAFRDVWRLNSPLWIHAKETIMNKYKSRLRVLLVIAVAALAACAGQTRLESDLGIKGAPEWVNKGTSYVNDKDGRLFHGVGSASPMGDVTLQRATADDRARAELARILSSYLDVVSSDYQSAARSGDSKVSEEAVSRQIKNLSKVNLAGAKIIARWQDKKTSLVYAIAELDMKQVKGTVSAAQDMNADMRRYLENNADNIFDRVTKEKQ</sequence>
<evidence type="ECO:0008006" key="3">
    <source>
        <dbReference type="Google" id="ProtNLM"/>
    </source>
</evidence>
<organism evidence="1 2">
    <name type="scientific">Candidatus Muproteobacteria bacterium RIFCSPLOWO2_01_FULL_60_18</name>
    <dbReference type="NCBI Taxonomy" id="1817768"/>
    <lineage>
        <taxon>Bacteria</taxon>
        <taxon>Pseudomonadati</taxon>
        <taxon>Pseudomonadota</taxon>
        <taxon>Candidatus Muproteobacteria</taxon>
    </lineage>
</organism>
<reference evidence="1 2" key="1">
    <citation type="journal article" date="2016" name="Nat. Commun.">
        <title>Thousands of microbial genomes shed light on interconnected biogeochemical processes in an aquifer system.</title>
        <authorList>
            <person name="Anantharaman K."/>
            <person name="Brown C.T."/>
            <person name="Hug L.A."/>
            <person name="Sharon I."/>
            <person name="Castelle C.J."/>
            <person name="Probst A.J."/>
            <person name="Thomas B.C."/>
            <person name="Singh A."/>
            <person name="Wilkins M.J."/>
            <person name="Karaoz U."/>
            <person name="Brodie E.L."/>
            <person name="Williams K.H."/>
            <person name="Hubbard S.S."/>
            <person name="Banfield J.F."/>
        </authorList>
    </citation>
    <scope>NUCLEOTIDE SEQUENCE [LARGE SCALE GENOMIC DNA]</scope>
</reference>
<dbReference type="EMBL" id="MFTC01000030">
    <property type="protein sequence ID" value="OGI51904.1"/>
    <property type="molecule type" value="Genomic_DNA"/>
</dbReference>